<comment type="caution">
    <text evidence="2">The sequence shown here is derived from an EMBL/GenBank/DDBJ whole genome shotgun (WGS) entry which is preliminary data.</text>
</comment>
<dbReference type="EMBL" id="JACHGW010000002">
    <property type="protein sequence ID" value="MBB6050201.1"/>
    <property type="molecule type" value="Genomic_DNA"/>
</dbReference>
<reference evidence="2 3" key="1">
    <citation type="submission" date="2020-08" db="EMBL/GenBank/DDBJ databases">
        <title>Genomic Encyclopedia of Type Strains, Phase IV (KMG-IV): sequencing the most valuable type-strain genomes for metagenomic binning, comparative biology and taxonomic classification.</title>
        <authorList>
            <person name="Goeker M."/>
        </authorList>
    </citation>
    <scope>NUCLEOTIDE SEQUENCE [LARGE SCALE GENOMIC DNA]</scope>
    <source>
        <strain evidence="2 3">DSM 23562</strain>
    </source>
</reference>
<evidence type="ECO:0000256" key="1">
    <source>
        <dbReference type="SAM" id="SignalP"/>
    </source>
</evidence>
<feature type="chain" id="PRO_5030770674" evidence="1">
    <location>
        <begin position="23"/>
        <end position="282"/>
    </location>
</feature>
<protein>
    <submittedName>
        <fullName evidence="2">Uncharacterized protein</fullName>
    </submittedName>
</protein>
<proteinExistence type="predicted"/>
<evidence type="ECO:0000313" key="3">
    <source>
        <dbReference type="Proteomes" id="UP000520814"/>
    </source>
</evidence>
<keyword evidence="1" id="KW-0732">Signal</keyword>
<organism evidence="2 3">
    <name type="scientific">Armatimonas rosea</name>
    <dbReference type="NCBI Taxonomy" id="685828"/>
    <lineage>
        <taxon>Bacteria</taxon>
        <taxon>Bacillati</taxon>
        <taxon>Armatimonadota</taxon>
        <taxon>Armatimonadia</taxon>
        <taxon>Armatimonadales</taxon>
        <taxon>Armatimonadaceae</taxon>
        <taxon>Armatimonas</taxon>
    </lineage>
</organism>
<accession>A0A7W9SP71</accession>
<name>A0A7W9SP71_ARMRO</name>
<evidence type="ECO:0000313" key="2">
    <source>
        <dbReference type="EMBL" id="MBB6050201.1"/>
    </source>
</evidence>
<gene>
    <name evidence="2" type="ORF">HNQ39_001992</name>
</gene>
<dbReference type="RefSeq" id="WP_184194713.1">
    <property type="nucleotide sequence ID" value="NZ_JACHGW010000002.1"/>
</dbReference>
<feature type="signal peptide" evidence="1">
    <location>
        <begin position="1"/>
        <end position="22"/>
    </location>
</feature>
<sequence length="282" mass="31391">MKRRVFLLAALLLLAPLLPAKAGAQALFPSECFPVERLPAALRPKAEEILLKLLDSEGLYTVVGGMKPMSSGFVSAYFAVDRPDTARLDELRQVLGALRCGPNLRCELLVFHTANDGKRYAEAVVFYRPAVAQITRTYESYFAPLGLTPHTDPLEVALSVEHLEGAPRNRGLGYLYGYPKPAVDFFVAGQEEYARTKKITPRDFRQIPTFGRESGSFVYAVPKGTPETDEDRRLKARAGQILAEYKKRRARFIGPGKPGIVALLRDWFTNEKGECAPENARF</sequence>
<dbReference type="AlphaFoldDB" id="A0A7W9SP71"/>
<keyword evidence="3" id="KW-1185">Reference proteome</keyword>
<dbReference type="Proteomes" id="UP000520814">
    <property type="component" value="Unassembled WGS sequence"/>
</dbReference>